<evidence type="ECO:0000256" key="1">
    <source>
        <dbReference type="SAM" id="MobiDB-lite"/>
    </source>
</evidence>
<dbReference type="EMBL" id="AB093635">
    <property type="protein sequence ID" value="BAC21609.1"/>
    <property type="molecule type" value="mRNA"/>
</dbReference>
<reference evidence="3" key="2">
    <citation type="submission" date="2002-10" db="EMBL/GenBank/DDBJ databases">
        <authorList>
            <person name="Hashimoto K."/>
            <person name="Osada N."/>
            <person name="Hida M."/>
            <person name="Kusuda J."/>
            <person name="Sugano S."/>
        </authorList>
    </citation>
    <scope>NUCLEOTIDE SEQUENCE</scope>
    <source>
        <tissue evidence="3">Frontal lobe left</tissue>
    </source>
</reference>
<keyword evidence="2" id="KW-1133">Transmembrane helix</keyword>
<proteinExistence type="evidence at transcript level"/>
<dbReference type="AlphaFoldDB" id="Q8HXF5"/>
<name>Q8HXF5_MACFA</name>
<feature type="region of interest" description="Disordered" evidence="1">
    <location>
        <begin position="82"/>
        <end position="106"/>
    </location>
</feature>
<protein>
    <submittedName>
        <fullName evidence="3">Uncharacterized protein</fullName>
    </submittedName>
</protein>
<evidence type="ECO:0000313" key="3">
    <source>
        <dbReference type="EMBL" id="BAC21609.1"/>
    </source>
</evidence>
<accession>Q8HXF5</accession>
<keyword evidence="2" id="KW-0472">Membrane</keyword>
<sequence length="106" mass="11450">MVIFMLSLVYSLRNNLRSVRAPNRLVTSSLFLCLCLSLSLAPAISFSPPTPETVFAQTILGPTIFALVGSHIQIFVVSNTKGISPLNKHTPLQGSRNAESPKGILK</sequence>
<keyword evidence="2" id="KW-0812">Transmembrane</keyword>
<evidence type="ECO:0000256" key="2">
    <source>
        <dbReference type="SAM" id="Phobius"/>
    </source>
</evidence>
<organism evidence="3">
    <name type="scientific">Macaca fascicularis</name>
    <name type="common">Crab-eating macaque</name>
    <name type="synonym">Cynomolgus monkey</name>
    <dbReference type="NCBI Taxonomy" id="9541"/>
    <lineage>
        <taxon>Eukaryota</taxon>
        <taxon>Metazoa</taxon>
        <taxon>Chordata</taxon>
        <taxon>Craniata</taxon>
        <taxon>Vertebrata</taxon>
        <taxon>Euteleostomi</taxon>
        <taxon>Mammalia</taxon>
        <taxon>Eutheria</taxon>
        <taxon>Euarchontoglires</taxon>
        <taxon>Primates</taxon>
        <taxon>Haplorrhini</taxon>
        <taxon>Catarrhini</taxon>
        <taxon>Cercopithecidae</taxon>
        <taxon>Cercopithecinae</taxon>
        <taxon>Macaca</taxon>
    </lineage>
</organism>
<feature type="transmembrane region" description="Helical" evidence="2">
    <location>
        <begin position="59"/>
        <end position="78"/>
    </location>
</feature>
<reference evidence="3" key="1">
    <citation type="journal article" date="2001" name="Gene">
        <title>Assignment of 118 novel cDNAs of cynomolgus monkey brain to human chromosomes.</title>
        <authorList>
            <person name="Osada N."/>
            <person name="Hida M."/>
            <person name="Kususda J."/>
            <person name="Tanuma R."/>
            <person name="Iseki K."/>
            <person name="Hirata M."/>
            <person name="Suto Y."/>
            <person name="Hirai M."/>
            <person name="Terao K."/>
            <person name="Suzuki Y."/>
            <person name="Sugano S."/>
            <person name="Hashimoto K."/>
        </authorList>
    </citation>
    <scope>NUCLEOTIDE SEQUENCE</scope>
    <source>
        <tissue evidence="3">Frontal lobe left</tissue>
    </source>
</reference>